<protein>
    <submittedName>
        <fullName evidence="1">Uncharacterized protein</fullName>
    </submittedName>
</protein>
<name>A0ACB7RZX5_HYAAI</name>
<reference evidence="1" key="1">
    <citation type="submission" date="2020-05" db="EMBL/GenBank/DDBJ databases">
        <title>Large-scale comparative analyses of tick genomes elucidate their genetic diversity and vector capacities.</title>
        <authorList>
            <person name="Jia N."/>
            <person name="Wang J."/>
            <person name="Shi W."/>
            <person name="Du L."/>
            <person name="Sun Y."/>
            <person name="Zhan W."/>
            <person name="Jiang J."/>
            <person name="Wang Q."/>
            <person name="Zhang B."/>
            <person name="Ji P."/>
            <person name="Sakyi L.B."/>
            <person name="Cui X."/>
            <person name="Yuan T."/>
            <person name="Jiang B."/>
            <person name="Yang W."/>
            <person name="Lam T.T.-Y."/>
            <person name="Chang Q."/>
            <person name="Ding S."/>
            <person name="Wang X."/>
            <person name="Zhu J."/>
            <person name="Ruan X."/>
            <person name="Zhao L."/>
            <person name="Wei J."/>
            <person name="Que T."/>
            <person name="Du C."/>
            <person name="Cheng J."/>
            <person name="Dai P."/>
            <person name="Han X."/>
            <person name="Huang E."/>
            <person name="Gao Y."/>
            <person name="Liu J."/>
            <person name="Shao H."/>
            <person name="Ye R."/>
            <person name="Li L."/>
            <person name="Wei W."/>
            <person name="Wang X."/>
            <person name="Wang C."/>
            <person name="Yang T."/>
            <person name="Huo Q."/>
            <person name="Li W."/>
            <person name="Guo W."/>
            <person name="Chen H."/>
            <person name="Zhou L."/>
            <person name="Ni X."/>
            <person name="Tian J."/>
            <person name="Zhou Y."/>
            <person name="Sheng Y."/>
            <person name="Liu T."/>
            <person name="Pan Y."/>
            <person name="Xia L."/>
            <person name="Li J."/>
            <person name="Zhao F."/>
            <person name="Cao W."/>
        </authorList>
    </citation>
    <scope>NUCLEOTIDE SEQUENCE</scope>
    <source>
        <strain evidence="1">Hyas-2018</strain>
    </source>
</reference>
<dbReference type="EMBL" id="CM023486">
    <property type="protein sequence ID" value="KAH6928261.1"/>
    <property type="molecule type" value="Genomic_DNA"/>
</dbReference>
<comment type="caution">
    <text evidence="1">The sequence shown here is derived from an EMBL/GenBank/DDBJ whole genome shotgun (WGS) entry which is preliminary data.</text>
</comment>
<evidence type="ECO:0000313" key="2">
    <source>
        <dbReference type="Proteomes" id="UP000821845"/>
    </source>
</evidence>
<evidence type="ECO:0000313" key="1">
    <source>
        <dbReference type="EMBL" id="KAH6928261.1"/>
    </source>
</evidence>
<organism evidence="1 2">
    <name type="scientific">Hyalomma asiaticum</name>
    <name type="common">Tick</name>
    <dbReference type="NCBI Taxonomy" id="266040"/>
    <lineage>
        <taxon>Eukaryota</taxon>
        <taxon>Metazoa</taxon>
        <taxon>Ecdysozoa</taxon>
        <taxon>Arthropoda</taxon>
        <taxon>Chelicerata</taxon>
        <taxon>Arachnida</taxon>
        <taxon>Acari</taxon>
        <taxon>Parasitiformes</taxon>
        <taxon>Ixodida</taxon>
        <taxon>Ixodoidea</taxon>
        <taxon>Ixodidae</taxon>
        <taxon>Hyalomminae</taxon>
        <taxon>Hyalomma</taxon>
    </lineage>
</organism>
<dbReference type="Proteomes" id="UP000821845">
    <property type="component" value="Chromosome 6"/>
</dbReference>
<gene>
    <name evidence="1" type="ORF">HPB50_013339</name>
</gene>
<accession>A0ACB7RZX5</accession>
<sequence length="66" mass="7303">MSTYLNQTDPYPTAHTQRVPRKDHSHIMILTSLVSSATPVADLFRALKSSIDPVNKISGLIMHKTA</sequence>
<keyword evidence="2" id="KW-1185">Reference proteome</keyword>
<proteinExistence type="predicted"/>